<evidence type="ECO:0000256" key="4">
    <source>
        <dbReference type="ARBA" id="ARBA00023140"/>
    </source>
</evidence>
<dbReference type="Gene3D" id="3.40.50.12780">
    <property type="entry name" value="N-terminal domain of ligase-like"/>
    <property type="match status" value="1"/>
</dbReference>
<evidence type="ECO:0000313" key="8">
    <source>
        <dbReference type="Proteomes" id="UP000823941"/>
    </source>
</evidence>
<dbReference type="EMBL" id="JAHIBW010000006">
    <property type="protein sequence ID" value="KAG7310056.1"/>
    <property type="molecule type" value="Genomic_DNA"/>
</dbReference>
<dbReference type="PANTHER" id="PTHR24096">
    <property type="entry name" value="LONG-CHAIN-FATTY-ACID--COA LIGASE"/>
    <property type="match status" value="1"/>
</dbReference>
<feature type="domain" description="AMP-binding enzyme C-terminal" evidence="6">
    <location>
        <begin position="438"/>
        <end position="513"/>
    </location>
</feature>
<reference evidence="7 8" key="1">
    <citation type="submission" date="2021-06" db="EMBL/GenBank/DDBJ databases">
        <title>A haploid diamondback moth (Plutella xylostella L.) genome assembly resolves 31 chromosomes and identifies a diamide resistance mutation.</title>
        <authorList>
            <person name="Ward C.M."/>
            <person name="Perry K.D."/>
            <person name="Baker G."/>
            <person name="Powis K."/>
            <person name="Heckel D.G."/>
            <person name="Baxter S.W."/>
        </authorList>
    </citation>
    <scope>NUCLEOTIDE SEQUENCE [LARGE SCALE GENOMIC DNA]</scope>
    <source>
        <strain evidence="7 8">LV</strain>
        <tissue evidence="7">Single pupa</tissue>
    </source>
</reference>
<gene>
    <name evidence="7" type="ORF">JYU34_004588</name>
</gene>
<feature type="domain" description="AMP-dependent synthetase/ligase" evidence="5">
    <location>
        <begin position="36"/>
        <end position="389"/>
    </location>
</feature>
<accession>A0ABQ7QYE1</accession>
<evidence type="ECO:0000259" key="6">
    <source>
        <dbReference type="Pfam" id="PF13193"/>
    </source>
</evidence>
<evidence type="ECO:0000256" key="2">
    <source>
        <dbReference type="ARBA" id="ARBA00006432"/>
    </source>
</evidence>
<protein>
    <submittedName>
        <fullName evidence="7">Uncharacterized protein</fullName>
    </submittedName>
</protein>
<evidence type="ECO:0000256" key="3">
    <source>
        <dbReference type="ARBA" id="ARBA00022598"/>
    </source>
</evidence>
<evidence type="ECO:0000259" key="5">
    <source>
        <dbReference type="Pfam" id="PF00501"/>
    </source>
</evidence>
<dbReference type="Pfam" id="PF00501">
    <property type="entry name" value="AMP-binding"/>
    <property type="match status" value="1"/>
</dbReference>
<name>A0ABQ7QYE1_PLUXY</name>
<dbReference type="InterPro" id="IPR025110">
    <property type="entry name" value="AMP-bd_C"/>
</dbReference>
<proteinExistence type="inferred from homology"/>
<dbReference type="InterPro" id="IPR000873">
    <property type="entry name" value="AMP-dep_synth/lig_dom"/>
</dbReference>
<comment type="caution">
    <text evidence="7">The sequence shown here is derived from an EMBL/GenBank/DDBJ whole genome shotgun (WGS) entry which is preliminary data.</text>
</comment>
<evidence type="ECO:0000313" key="7">
    <source>
        <dbReference type="EMBL" id="KAG7310056.1"/>
    </source>
</evidence>
<sequence>MLNDPLYIKSDEQSLIPAHCHFGKHMLNNLRKHSGSDKIALIETETGQKLTYKELTQYAVDLAYALCDQGVRKGDVVALGSERRNEFLPTLLAVIMAGATFTSVDYDGGLDIILPRLNQIKPKYFIFSELFWNKYGDAIKSLNSVETWITLDDGPDSAISVARLMATTVDVQLFEPAPVNGQSDVAISFYSSGTTGTSKIISHTHVTLLQHVQKDGLMEDNFKVLYCDSEWYHSYDSIFALAVLRWGRTLVHHPYVTPDTLKYHLQHYKVNLMVTVPAVLNVLSQVDEDDAFESLQAVLCAGSSLNGNLLELLMKRNPKVQFLQGYGMSEADFITCETRKPGASKRGSIGKPVPNVTLKIVDPESRRLLGPNQPGEMWLRSPGLMKGYLNVSDPILDAEGFFNTGDIGYYDDDHYFFYKSRAKDSLNYDSFEVAVVDIEEVLLRHAGVREACVVGTPDPVLGDLPTAFVVTEPGADVSEEELVKYVEDKVAHYMELRGGVRFVEELPRNRLGKVLRRTLKEILAKEQQ</sequence>
<dbReference type="Gene3D" id="3.30.300.30">
    <property type="match status" value="1"/>
</dbReference>
<dbReference type="Proteomes" id="UP000823941">
    <property type="component" value="Chromosome 6"/>
</dbReference>
<organism evidence="7 8">
    <name type="scientific">Plutella xylostella</name>
    <name type="common">Diamondback moth</name>
    <name type="synonym">Plutella maculipennis</name>
    <dbReference type="NCBI Taxonomy" id="51655"/>
    <lineage>
        <taxon>Eukaryota</taxon>
        <taxon>Metazoa</taxon>
        <taxon>Ecdysozoa</taxon>
        <taxon>Arthropoda</taxon>
        <taxon>Hexapoda</taxon>
        <taxon>Insecta</taxon>
        <taxon>Pterygota</taxon>
        <taxon>Neoptera</taxon>
        <taxon>Endopterygota</taxon>
        <taxon>Lepidoptera</taxon>
        <taxon>Glossata</taxon>
        <taxon>Ditrysia</taxon>
        <taxon>Yponomeutoidea</taxon>
        <taxon>Plutellidae</taxon>
        <taxon>Plutella</taxon>
    </lineage>
</organism>
<keyword evidence="3" id="KW-0436">Ligase</keyword>
<evidence type="ECO:0000256" key="1">
    <source>
        <dbReference type="ARBA" id="ARBA00004275"/>
    </source>
</evidence>
<dbReference type="InterPro" id="IPR042099">
    <property type="entry name" value="ANL_N_sf"/>
</dbReference>
<dbReference type="InterPro" id="IPR045851">
    <property type="entry name" value="AMP-bd_C_sf"/>
</dbReference>
<keyword evidence="8" id="KW-1185">Reference proteome</keyword>
<comment type="similarity">
    <text evidence="2">Belongs to the ATP-dependent AMP-binding enzyme family.</text>
</comment>
<dbReference type="PANTHER" id="PTHR24096:SF149">
    <property type="entry name" value="AMP-BINDING DOMAIN-CONTAINING PROTEIN-RELATED"/>
    <property type="match status" value="1"/>
</dbReference>
<comment type="subcellular location">
    <subcellularLocation>
        <location evidence="1">Peroxisome</location>
    </subcellularLocation>
</comment>
<dbReference type="SUPFAM" id="SSF56801">
    <property type="entry name" value="Acetyl-CoA synthetase-like"/>
    <property type="match status" value="1"/>
</dbReference>
<dbReference type="Pfam" id="PF13193">
    <property type="entry name" value="AMP-binding_C"/>
    <property type="match status" value="1"/>
</dbReference>
<keyword evidence="4" id="KW-0576">Peroxisome</keyword>